<protein>
    <recommendedName>
        <fullName evidence="7">ERCC1-like central domain-containing protein</fullName>
    </recommendedName>
</protein>
<dbReference type="GO" id="GO:0000110">
    <property type="term" value="C:nucleotide-excision repair factor 1 complex"/>
    <property type="evidence" value="ECO:0007669"/>
    <property type="project" value="TreeGrafter"/>
</dbReference>
<dbReference type="Pfam" id="PF14520">
    <property type="entry name" value="HHH_5"/>
    <property type="match status" value="1"/>
</dbReference>
<name>A0A811JTP8_9BILA</name>
<dbReference type="SUPFAM" id="SSF52980">
    <property type="entry name" value="Restriction endonuclease-like"/>
    <property type="match status" value="1"/>
</dbReference>
<keyword evidence="3" id="KW-0227">DNA damage</keyword>
<organism evidence="8 9">
    <name type="scientific">Bursaphelenchus okinawaensis</name>
    <dbReference type="NCBI Taxonomy" id="465554"/>
    <lineage>
        <taxon>Eukaryota</taxon>
        <taxon>Metazoa</taxon>
        <taxon>Ecdysozoa</taxon>
        <taxon>Nematoda</taxon>
        <taxon>Chromadorea</taxon>
        <taxon>Rhabditida</taxon>
        <taxon>Tylenchina</taxon>
        <taxon>Tylenchomorpha</taxon>
        <taxon>Aphelenchoidea</taxon>
        <taxon>Aphelenchoididae</taxon>
        <taxon>Bursaphelenchus</taxon>
    </lineage>
</organism>
<evidence type="ECO:0000256" key="6">
    <source>
        <dbReference type="ARBA" id="ARBA00023242"/>
    </source>
</evidence>
<proteinExistence type="inferred from homology"/>
<evidence type="ECO:0000256" key="2">
    <source>
        <dbReference type="ARBA" id="ARBA00008283"/>
    </source>
</evidence>
<comment type="similarity">
    <text evidence="2">Belongs to the ERCC1/RAD10/SWI10 family.</text>
</comment>
<dbReference type="GO" id="GO:0003697">
    <property type="term" value="F:single-stranded DNA binding"/>
    <property type="evidence" value="ECO:0007669"/>
    <property type="project" value="TreeGrafter"/>
</dbReference>
<dbReference type="Proteomes" id="UP000614601">
    <property type="component" value="Unassembled WGS sequence"/>
</dbReference>
<dbReference type="SUPFAM" id="SSF47781">
    <property type="entry name" value="RuvA domain 2-like"/>
    <property type="match status" value="1"/>
</dbReference>
<dbReference type="OrthoDB" id="10262814at2759"/>
<dbReference type="CDD" id="cd22325">
    <property type="entry name" value="ERCC1_C-like"/>
    <property type="match status" value="1"/>
</dbReference>
<dbReference type="PANTHER" id="PTHR12749:SF0">
    <property type="entry name" value="DNA EXCISION REPAIR PROTEIN ERCC-1"/>
    <property type="match status" value="1"/>
</dbReference>
<evidence type="ECO:0000256" key="4">
    <source>
        <dbReference type="ARBA" id="ARBA00023125"/>
    </source>
</evidence>
<dbReference type="InterPro" id="IPR011335">
    <property type="entry name" value="Restrct_endonuc-II-like"/>
</dbReference>
<reference evidence="8" key="1">
    <citation type="submission" date="2020-09" db="EMBL/GenBank/DDBJ databases">
        <authorList>
            <person name="Kikuchi T."/>
        </authorList>
    </citation>
    <scope>NUCLEOTIDE SEQUENCE</scope>
    <source>
        <strain evidence="8">SH1</strain>
    </source>
</reference>
<evidence type="ECO:0000259" key="7">
    <source>
        <dbReference type="Pfam" id="PF03834"/>
    </source>
</evidence>
<gene>
    <name evidence="8" type="ORF">BOKJ2_LOCUS1519</name>
</gene>
<accession>A0A811JTP8</accession>
<evidence type="ECO:0000313" key="8">
    <source>
        <dbReference type="EMBL" id="CAD5206835.1"/>
    </source>
</evidence>
<dbReference type="GO" id="GO:0070522">
    <property type="term" value="C:ERCC4-ERCC1 complex"/>
    <property type="evidence" value="ECO:0007669"/>
    <property type="project" value="TreeGrafter"/>
</dbReference>
<evidence type="ECO:0000256" key="1">
    <source>
        <dbReference type="ARBA" id="ARBA00004123"/>
    </source>
</evidence>
<dbReference type="EMBL" id="CAJFDH010000001">
    <property type="protein sequence ID" value="CAD5206835.1"/>
    <property type="molecule type" value="Genomic_DNA"/>
</dbReference>
<dbReference type="Pfam" id="PF03834">
    <property type="entry name" value="Rad10"/>
    <property type="match status" value="1"/>
</dbReference>
<dbReference type="EMBL" id="CAJFCW020000001">
    <property type="protein sequence ID" value="CAG9083316.1"/>
    <property type="molecule type" value="Genomic_DNA"/>
</dbReference>
<dbReference type="NCBIfam" id="TIGR00597">
    <property type="entry name" value="rad10"/>
    <property type="match status" value="1"/>
</dbReference>
<evidence type="ECO:0000313" key="9">
    <source>
        <dbReference type="Proteomes" id="UP000614601"/>
    </source>
</evidence>
<dbReference type="GO" id="GO:0006302">
    <property type="term" value="P:double-strand break repair"/>
    <property type="evidence" value="ECO:0007669"/>
    <property type="project" value="UniProtKB-ARBA"/>
</dbReference>
<evidence type="ECO:0000256" key="3">
    <source>
        <dbReference type="ARBA" id="ARBA00022763"/>
    </source>
</evidence>
<dbReference type="GO" id="GO:0003684">
    <property type="term" value="F:damaged DNA binding"/>
    <property type="evidence" value="ECO:0007669"/>
    <property type="project" value="InterPro"/>
</dbReference>
<dbReference type="Proteomes" id="UP000783686">
    <property type="component" value="Unassembled WGS sequence"/>
</dbReference>
<dbReference type="Gene3D" id="1.10.150.20">
    <property type="entry name" value="5' to 3' exonuclease, C-terminal subdomain"/>
    <property type="match status" value="1"/>
</dbReference>
<keyword evidence="5" id="KW-0234">DNA repair</keyword>
<comment type="subcellular location">
    <subcellularLocation>
        <location evidence="1">Nucleus</location>
    </subcellularLocation>
</comment>
<dbReference type="InterPro" id="IPR047260">
    <property type="entry name" value="ERCC1-like_central_dom"/>
</dbReference>
<dbReference type="AlphaFoldDB" id="A0A811JTP8"/>
<comment type="caution">
    <text evidence="8">The sequence shown here is derived from an EMBL/GenBank/DDBJ whole genome shotgun (WGS) entry which is preliminary data.</text>
</comment>
<keyword evidence="6" id="KW-0539">Nucleus</keyword>
<dbReference type="GO" id="GO:0006312">
    <property type="term" value="P:mitotic recombination"/>
    <property type="evidence" value="ECO:0007669"/>
    <property type="project" value="TreeGrafter"/>
</dbReference>
<dbReference type="GO" id="GO:0070914">
    <property type="term" value="P:UV-damage excision repair"/>
    <property type="evidence" value="ECO:0007669"/>
    <property type="project" value="TreeGrafter"/>
</dbReference>
<keyword evidence="9" id="KW-1185">Reference proteome</keyword>
<keyword evidence="4" id="KW-0238">DNA-binding</keyword>
<evidence type="ECO:0000256" key="5">
    <source>
        <dbReference type="ARBA" id="ARBA00023204"/>
    </source>
</evidence>
<dbReference type="PANTHER" id="PTHR12749">
    <property type="entry name" value="EXCISION REPAIR CROSS-COMPLEMENTING 1 ERCC1"/>
    <property type="match status" value="1"/>
</dbReference>
<sequence length="241" mass="27603">MEPSTSSASAPKHIPNVTGQTASKLLVNRKQNGNPVLKYVRAVSYEWSNEIRPDYLFGPCGILYLTLKWHKLHPSYLDTRLNDLNASDMKILLVVNMVEDPSYLLKDLNMLCYRNQWTLIVTQSVEEAGEYIENLKLSERRNPADAIRAINEYRMKRRNDGKPLTMKEKNRQNYEAAIKFLSSVKTITISDAKRLLGSFGSLQTISQCSIDQINLCPGLGPTKSQRLYEFFRLPLIKMKTK</sequence>
<feature type="domain" description="ERCC1-like central" evidence="7">
    <location>
        <begin position="25"/>
        <end position="136"/>
    </location>
</feature>
<dbReference type="InterPro" id="IPR010994">
    <property type="entry name" value="RuvA_2-like"/>
</dbReference>
<dbReference type="InterPro" id="IPR004579">
    <property type="entry name" value="ERCC1/RAD10/SWI10"/>
</dbReference>
<dbReference type="Gene3D" id="3.40.50.10130">
    <property type="match status" value="1"/>
</dbReference>